<dbReference type="AlphaFoldDB" id="Q5ZY82"/>
<name>Q5ZY82_LEGPH</name>
<accession>Q5ZY82</accession>
<dbReference type="GO" id="GO:0034618">
    <property type="term" value="F:arginine binding"/>
    <property type="evidence" value="ECO:0007669"/>
    <property type="project" value="InterPro"/>
</dbReference>
<feature type="domain" description="Arginine repressor C-terminal" evidence="5">
    <location>
        <begin position="24"/>
        <end position="94"/>
    </location>
</feature>
<evidence type="ECO:0000256" key="4">
    <source>
        <dbReference type="HAMAP-Rule" id="MF_00173"/>
    </source>
</evidence>
<comment type="similarity">
    <text evidence="4">Belongs to the ArgR family.</text>
</comment>
<dbReference type="PANTHER" id="PTHR34471">
    <property type="entry name" value="ARGININE REPRESSOR"/>
    <property type="match status" value="1"/>
</dbReference>
<dbReference type="InterPro" id="IPR036251">
    <property type="entry name" value="Arg_repress_C_sf"/>
</dbReference>
<evidence type="ECO:0000313" key="7">
    <source>
        <dbReference type="Proteomes" id="UP000000609"/>
    </source>
</evidence>
<comment type="pathway">
    <text evidence="1 4">Amino-acid biosynthesis; L-arginine biosynthesis [regulation].</text>
</comment>
<evidence type="ECO:0000256" key="3">
    <source>
        <dbReference type="ARBA" id="ARBA00022571"/>
    </source>
</evidence>
<evidence type="ECO:0000259" key="5">
    <source>
        <dbReference type="Pfam" id="PF02863"/>
    </source>
</evidence>
<comment type="subcellular location">
    <subcellularLocation>
        <location evidence="4">Cytoplasm</location>
    </subcellularLocation>
</comment>
<evidence type="ECO:0000256" key="1">
    <source>
        <dbReference type="ARBA" id="ARBA00005040"/>
    </source>
</evidence>
<dbReference type="GO" id="GO:1900079">
    <property type="term" value="P:regulation of arginine biosynthetic process"/>
    <property type="evidence" value="ECO:0007669"/>
    <property type="project" value="UniProtKB-UniRule"/>
</dbReference>
<dbReference type="Proteomes" id="UP000000609">
    <property type="component" value="Chromosome"/>
</dbReference>
<dbReference type="EMBL" id="AE017354">
    <property type="protein sequence ID" value="AAU26587.1"/>
    <property type="molecule type" value="Genomic_DNA"/>
</dbReference>
<dbReference type="GO" id="GO:0003677">
    <property type="term" value="F:DNA binding"/>
    <property type="evidence" value="ECO:0007669"/>
    <property type="project" value="UniProtKB-KW"/>
</dbReference>
<organism evidence="6 7">
    <name type="scientific">Legionella pneumophila subsp. pneumophila (strain Philadelphia 1 / ATCC 33152 / DSM 7513)</name>
    <dbReference type="NCBI Taxonomy" id="272624"/>
    <lineage>
        <taxon>Bacteria</taxon>
        <taxon>Pseudomonadati</taxon>
        <taxon>Pseudomonadota</taxon>
        <taxon>Gammaproteobacteria</taxon>
        <taxon>Legionellales</taxon>
        <taxon>Legionellaceae</taxon>
        <taxon>Legionella</taxon>
    </lineage>
</organism>
<dbReference type="InterPro" id="IPR020899">
    <property type="entry name" value="Arg_repress_C"/>
</dbReference>
<keyword evidence="4" id="KW-0963">Cytoplasm</keyword>
<dbReference type="GO" id="GO:0003700">
    <property type="term" value="F:DNA-binding transcription factor activity"/>
    <property type="evidence" value="ECO:0007669"/>
    <property type="project" value="UniProtKB-UniRule"/>
</dbReference>
<dbReference type="InterPro" id="IPR001669">
    <property type="entry name" value="Arg_repress"/>
</dbReference>
<keyword evidence="4" id="KW-0028">Amino-acid biosynthesis</keyword>
<keyword evidence="7" id="KW-1185">Reference proteome</keyword>
<protein>
    <recommendedName>
        <fullName evidence="2 4">Arginine repressor</fullName>
    </recommendedName>
</protein>
<dbReference type="HOGENOM" id="CLU_097103_4_0_6"/>
<evidence type="ECO:0000256" key="2">
    <source>
        <dbReference type="ARBA" id="ARBA00021148"/>
    </source>
</evidence>
<dbReference type="SUPFAM" id="SSF55252">
    <property type="entry name" value="C-terminal domain of arginine repressor"/>
    <property type="match status" value="1"/>
</dbReference>
<keyword evidence="4" id="KW-0804">Transcription</keyword>
<keyword evidence="3 4" id="KW-0055">Arginine biosynthesis</keyword>
<dbReference type="HAMAP" id="MF_00173">
    <property type="entry name" value="Arg_repressor"/>
    <property type="match status" value="1"/>
</dbReference>
<dbReference type="OrthoDB" id="7060358at2"/>
<reference evidence="6 7" key="1">
    <citation type="journal article" date="2004" name="Science">
        <title>The genomic sequence of the accidental pathogen Legionella pneumophila.</title>
        <authorList>
            <person name="Chien M."/>
            <person name="Morozova I."/>
            <person name="Shi S."/>
            <person name="Sheng H."/>
            <person name="Chen J."/>
            <person name="Gomez S.M."/>
            <person name="Asamani G."/>
            <person name="Hill K."/>
            <person name="Nuara J."/>
            <person name="Feder M."/>
            <person name="Rineer J."/>
            <person name="Greenberg J.J."/>
            <person name="Steshenko V."/>
            <person name="Park S.H."/>
            <person name="Zhao B."/>
            <person name="Teplitskaya E."/>
            <person name="Edwards J.R."/>
            <person name="Pampou S."/>
            <person name="Georghiou A."/>
            <person name="Chou I.C."/>
            <person name="Iannuccilli W."/>
            <person name="Ulz M.E."/>
            <person name="Kim D.H."/>
            <person name="Geringer-Sameth A."/>
            <person name="Goldsberry C."/>
            <person name="Morozov P."/>
            <person name="Fischer S.G."/>
            <person name="Segal G."/>
            <person name="Qu X."/>
            <person name="Rzhetsky A."/>
            <person name="Zhang P."/>
            <person name="Cayanis E."/>
            <person name="De Jong P.J."/>
            <person name="Ju J."/>
            <person name="Kalachikov S."/>
            <person name="Shuman H.A."/>
            <person name="Russo J.J."/>
        </authorList>
    </citation>
    <scope>NUCLEOTIDE SEQUENCE [LARGE SCALE GENOMIC DNA]</scope>
    <source>
        <strain evidence="7">Philadelphia 1 / ATCC 33152 / DSM 7513</strain>
    </source>
</reference>
<dbReference type="GO" id="GO:0006526">
    <property type="term" value="P:L-arginine biosynthetic process"/>
    <property type="evidence" value="ECO:0007669"/>
    <property type="project" value="UniProtKB-UniPathway"/>
</dbReference>
<dbReference type="eggNOG" id="COG1438">
    <property type="taxonomic scope" value="Bacteria"/>
</dbReference>
<dbReference type="Pfam" id="PF02863">
    <property type="entry name" value="Arg_repressor_C"/>
    <property type="match status" value="1"/>
</dbReference>
<dbReference type="KEGG" id="lpn:lpg0490"/>
<dbReference type="GO" id="GO:0005737">
    <property type="term" value="C:cytoplasm"/>
    <property type="evidence" value="ECO:0007669"/>
    <property type="project" value="UniProtKB-SubCell"/>
</dbReference>
<sequence length="104" mass="11517">MKIAKVSGYYKIIDYNQPGLPLVLNVQVSDFGLIILQTHPGNANSLAYYIDRKYVSFSIKDSANSGILGTIAGDDTVLLIIKSKSDQQKVLDILMKEFPYLFAS</sequence>
<evidence type="ECO:0000313" key="6">
    <source>
        <dbReference type="EMBL" id="AAU26587.1"/>
    </source>
</evidence>
<keyword evidence="4" id="KW-0805">Transcription regulation</keyword>
<dbReference type="PANTHER" id="PTHR34471:SF1">
    <property type="entry name" value="ARGININE REPRESSOR"/>
    <property type="match status" value="1"/>
</dbReference>
<keyword evidence="4" id="KW-0238">DNA-binding</keyword>
<dbReference type="PATRIC" id="fig|272624.6.peg.510"/>
<proteinExistence type="inferred from homology"/>
<dbReference type="GO" id="GO:0051259">
    <property type="term" value="P:protein complex oligomerization"/>
    <property type="evidence" value="ECO:0007669"/>
    <property type="project" value="InterPro"/>
</dbReference>
<keyword evidence="4" id="KW-0678">Repressor</keyword>
<comment type="function">
    <text evidence="4">Regulates arginine biosynthesis genes.</text>
</comment>
<gene>
    <name evidence="4" type="primary">argR</name>
    <name evidence="6" type="ordered locus">lpg0490</name>
</gene>
<dbReference type="Gene3D" id="3.30.1360.40">
    <property type="match status" value="1"/>
</dbReference>
<dbReference type="PaxDb" id="272624-lpg0490"/>
<dbReference type="STRING" id="272624.lpg0490"/>
<dbReference type="UniPathway" id="UPA00068"/>